<gene>
    <name evidence="1" type="ORF">Q4Q35_10605</name>
</gene>
<name>A0ABT8WB28_9FLAO</name>
<reference evidence="1" key="1">
    <citation type="submission" date="2023-07" db="EMBL/GenBank/DDBJ databases">
        <title>Two novel species in the genus Flavivirga.</title>
        <authorList>
            <person name="Kwon K."/>
        </authorList>
    </citation>
    <scope>NUCLEOTIDE SEQUENCE</scope>
    <source>
        <strain evidence="1">KCTC 52353</strain>
    </source>
</reference>
<protein>
    <submittedName>
        <fullName evidence="1">DUF3179 domain-containing (Seleno)protein</fullName>
    </submittedName>
</protein>
<organism evidence="1 2">
    <name type="scientific">Flavivirga aquimarina</name>
    <dbReference type="NCBI Taxonomy" id="2027862"/>
    <lineage>
        <taxon>Bacteria</taxon>
        <taxon>Pseudomonadati</taxon>
        <taxon>Bacteroidota</taxon>
        <taxon>Flavobacteriia</taxon>
        <taxon>Flavobacteriales</taxon>
        <taxon>Flavobacteriaceae</taxon>
        <taxon>Flavivirga</taxon>
    </lineage>
</organism>
<sequence>MKTYLLLISITFFVTCKSVNSGEPEKKDTGKTDEKKEIIKKDRLLAINRGKFFEIDGRKMLYGGEKENQHFDITGCSLKDEQFHYGLGRESFPALLKPEFISVKEANQIWADSTRFLLAYSGKEAKAYAVKDLTRHEVVNDVLDGQPIMAAYCILADLGAIYERNYGNEELTFAVSGYTYFDKDVWNGLDGFVLWDRETESLWWPLIGKAVSGSLKDVKLLEMDKSKWQDVKWKYIKDNYPNALILKSGQNFERPTDWKRMEDVSYIKKNYISKN</sequence>
<dbReference type="Pfam" id="PF11376">
    <property type="entry name" value="DUF3179"/>
    <property type="match status" value="1"/>
</dbReference>
<dbReference type="Proteomes" id="UP001176883">
    <property type="component" value="Unassembled WGS sequence"/>
</dbReference>
<evidence type="ECO:0000313" key="1">
    <source>
        <dbReference type="EMBL" id="MDO5970256.1"/>
    </source>
</evidence>
<accession>A0ABT8WB28</accession>
<dbReference type="InterPro" id="IPR021516">
    <property type="entry name" value="DUF3179"/>
</dbReference>
<dbReference type="RefSeq" id="WP_303277947.1">
    <property type="nucleotide sequence ID" value="NZ_JAUOEK010000118.1"/>
</dbReference>
<keyword evidence="2" id="KW-1185">Reference proteome</keyword>
<proteinExistence type="predicted"/>
<evidence type="ECO:0000313" key="2">
    <source>
        <dbReference type="Proteomes" id="UP001176883"/>
    </source>
</evidence>
<dbReference type="EMBL" id="JAUOEK010000118">
    <property type="protein sequence ID" value="MDO5970256.1"/>
    <property type="molecule type" value="Genomic_DNA"/>
</dbReference>
<comment type="caution">
    <text evidence="1">The sequence shown here is derived from an EMBL/GenBank/DDBJ whole genome shotgun (WGS) entry which is preliminary data.</text>
</comment>